<dbReference type="EMBL" id="JBHSSI010000031">
    <property type="protein sequence ID" value="MFC6260403.1"/>
    <property type="molecule type" value="Genomic_DNA"/>
</dbReference>
<gene>
    <name evidence="1" type="ORF">ACFP1C_05525</name>
</gene>
<protein>
    <submittedName>
        <fullName evidence="1">Uncharacterized protein</fullName>
    </submittedName>
</protein>
<sequence>MTVGIVTAKLMVLVALRLLEISLAVGEYLQPKDRFPVRLKAGRTLTNIVDMAGRHCLILVFVSL</sequence>
<keyword evidence="2" id="KW-1185">Reference proteome</keyword>
<organism evidence="1 2">
    <name type="scientific">Levilactobacillus fujinensis</name>
    <dbReference type="NCBI Taxonomy" id="2486024"/>
    <lineage>
        <taxon>Bacteria</taxon>
        <taxon>Bacillati</taxon>
        <taxon>Bacillota</taxon>
        <taxon>Bacilli</taxon>
        <taxon>Lactobacillales</taxon>
        <taxon>Lactobacillaceae</taxon>
        <taxon>Levilactobacillus</taxon>
    </lineage>
</organism>
<evidence type="ECO:0000313" key="2">
    <source>
        <dbReference type="Proteomes" id="UP001596283"/>
    </source>
</evidence>
<accession>A0ABW1TEN3</accession>
<dbReference type="Proteomes" id="UP001596283">
    <property type="component" value="Unassembled WGS sequence"/>
</dbReference>
<proteinExistence type="predicted"/>
<evidence type="ECO:0000313" key="1">
    <source>
        <dbReference type="EMBL" id="MFC6260403.1"/>
    </source>
</evidence>
<reference evidence="2" key="1">
    <citation type="journal article" date="2019" name="Int. J. Syst. Evol. Microbiol.">
        <title>The Global Catalogue of Microorganisms (GCM) 10K type strain sequencing project: providing services to taxonomists for standard genome sequencing and annotation.</title>
        <authorList>
            <consortium name="The Broad Institute Genomics Platform"/>
            <consortium name="The Broad Institute Genome Sequencing Center for Infectious Disease"/>
            <person name="Wu L."/>
            <person name="Ma J."/>
        </authorList>
    </citation>
    <scope>NUCLEOTIDE SEQUENCE [LARGE SCALE GENOMIC DNA]</scope>
    <source>
        <strain evidence="2">CCM 8908</strain>
    </source>
</reference>
<name>A0ABW1TEN3_9LACO</name>
<comment type="caution">
    <text evidence="1">The sequence shown here is derived from an EMBL/GenBank/DDBJ whole genome shotgun (WGS) entry which is preliminary data.</text>
</comment>